<evidence type="ECO:0000313" key="2">
    <source>
        <dbReference type="Proteomes" id="UP001320876"/>
    </source>
</evidence>
<name>A0ABT3GKV2_9BACT</name>
<dbReference type="Proteomes" id="UP001320876">
    <property type="component" value="Unassembled WGS sequence"/>
</dbReference>
<evidence type="ECO:0000313" key="1">
    <source>
        <dbReference type="EMBL" id="MCW1924149.1"/>
    </source>
</evidence>
<gene>
    <name evidence="1" type="ORF">OKA05_16395</name>
</gene>
<dbReference type="RefSeq" id="WP_264488257.1">
    <property type="nucleotide sequence ID" value="NZ_JAPDDT010000007.1"/>
</dbReference>
<protein>
    <submittedName>
        <fullName evidence="1">Uncharacterized protein</fullName>
    </submittedName>
</protein>
<dbReference type="EMBL" id="JAPDDT010000007">
    <property type="protein sequence ID" value="MCW1924149.1"/>
    <property type="molecule type" value="Genomic_DNA"/>
</dbReference>
<sequence>MNLRDIAITSVLAVSGVALWSYGANRLSAGGDLDFRPNPLGLKTSPYGQVIALALQGGIESDWHGTMDAGAERSSACSACGHNHGPEGDACHDDRQAKQPTSLIGRIELAATERTNPSPVTQGHKLYLRRQTEDRLRLAYELDPSNYANYNSYHLFLTEPSVGTRRLLTDKVIDLSKDTIAYCLKETSDPRPALTAASAAGNILELMFLHRESYSLEQMKEQLLIMDQALAKHHSLTEAWLSSGEFERLSPARQMEILDRLKFVVKVRDAAVKTIDRLSSPTPDQASTSH</sequence>
<reference evidence="1 2" key="1">
    <citation type="submission" date="2022-10" db="EMBL/GenBank/DDBJ databases">
        <title>Luteolibacter arcticus strain CCTCC AB 2014275, whole genome shotgun sequencing project.</title>
        <authorList>
            <person name="Zhao G."/>
            <person name="Shen L."/>
        </authorList>
    </citation>
    <scope>NUCLEOTIDE SEQUENCE [LARGE SCALE GENOMIC DNA]</scope>
    <source>
        <strain evidence="1 2">CCTCC AB 2014275</strain>
    </source>
</reference>
<keyword evidence="2" id="KW-1185">Reference proteome</keyword>
<comment type="caution">
    <text evidence="1">The sequence shown here is derived from an EMBL/GenBank/DDBJ whole genome shotgun (WGS) entry which is preliminary data.</text>
</comment>
<accession>A0ABT3GKV2</accession>
<organism evidence="1 2">
    <name type="scientific">Luteolibacter arcticus</name>
    <dbReference type="NCBI Taxonomy" id="1581411"/>
    <lineage>
        <taxon>Bacteria</taxon>
        <taxon>Pseudomonadati</taxon>
        <taxon>Verrucomicrobiota</taxon>
        <taxon>Verrucomicrobiia</taxon>
        <taxon>Verrucomicrobiales</taxon>
        <taxon>Verrucomicrobiaceae</taxon>
        <taxon>Luteolibacter</taxon>
    </lineage>
</organism>
<proteinExistence type="predicted"/>